<comment type="similarity">
    <text evidence="1">Belongs to the RelE toxin family.</text>
</comment>
<keyword evidence="2" id="KW-1277">Toxin-antitoxin system</keyword>
<dbReference type="InterPro" id="IPR007712">
    <property type="entry name" value="RelE/ParE_toxin"/>
</dbReference>
<comment type="caution">
    <text evidence="3">The sequence shown here is derived from an EMBL/GenBank/DDBJ whole genome shotgun (WGS) entry which is preliminary data.</text>
</comment>
<gene>
    <name evidence="3" type="ORF">CVM73_28665</name>
</gene>
<dbReference type="InterPro" id="IPR035093">
    <property type="entry name" value="RelE/ParE_toxin_dom_sf"/>
</dbReference>
<sequence length="104" mass="11729">MKVVWTREALAEFADIATYYANNASPAIAGAIGQRFADVIERIRGAPFSSPPVAHRSQVRVAAVVRYPFRIFYRVRGEVIHIVHIRHTSRRPLTGLNEPGRQYA</sequence>
<dbReference type="Pfam" id="PF05016">
    <property type="entry name" value="ParE_toxin"/>
    <property type="match status" value="1"/>
</dbReference>
<dbReference type="EMBL" id="PGVG01000030">
    <property type="protein sequence ID" value="PJG51964.1"/>
    <property type="molecule type" value="Genomic_DNA"/>
</dbReference>
<dbReference type="PANTHER" id="PTHR33755">
    <property type="entry name" value="TOXIN PARE1-RELATED"/>
    <property type="match status" value="1"/>
</dbReference>
<accession>A0A2M8R2B6</accession>
<dbReference type="Proteomes" id="UP000231194">
    <property type="component" value="Unassembled WGS sequence"/>
</dbReference>
<dbReference type="OrthoDB" id="595470at2"/>
<proteinExistence type="inferred from homology"/>
<dbReference type="RefSeq" id="WP_100235123.1">
    <property type="nucleotide sequence ID" value="NZ_PGVG01000030.1"/>
</dbReference>
<keyword evidence="4" id="KW-1185">Reference proteome</keyword>
<dbReference type="Gene3D" id="3.30.2310.20">
    <property type="entry name" value="RelE-like"/>
    <property type="match status" value="1"/>
</dbReference>
<evidence type="ECO:0000313" key="3">
    <source>
        <dbReference type="EMBL" id="PJG51964.1"/>
    </source>
</evidence>
<name>A0A2M8R2B6_9BRAD</name>
<evidence type="ECO:0000313" key="4">
    <source>
        <dbReference type="Proteomes" id="UP000231194"/>
    </source>
</evidence>
<evidence type="ECO:0000256" key="2">
    <source>
        <dbReference type="ARBA" id="ARBA00022649"/>
    </source>
</evidence>
<reference evidence="3 4" key="1">
    <citation type="submission" date="2017-11" db="EMBL/GenBank/DDBJ databases">
        <title>Bradyrhizobium forestalis sp. nov., an efficient nitrogen-fixing bacterium isolated from nodules of forest legume species in the Amazon.</title>
        <authorList>
            <person name="Costa E.M."/>
            <person name="Guimaraes A."/>
            <person name="Carvalho T.S."/>
            <person name="Rodrigues T.L."/>
            <person name="Ribeiro P.R.A."/>
            <person name="Lebbe L."/>
            <person name="Willems A."/>
            <person name="Moreira F.M.S."/>
        </authorList>
    </citation>
    <scope>NUCLEOTIDE SEQUENCE [LARGE SCALE GENOMIC DNA]</scope>
    <source>
        <strain evidence="3 4">INPA54B</strain>
    </source>
</reference>
<organism evidence="3 4">
    <name type="scientific">Bradyrhizobium forestalis</name>
    <dbReference type="NCBI Taxonomy" id="1419263"/>
    <lineage>
        <taxon>Bacteria</taxon>
        <taxon>Pseudomonadati</taxon>
        <taxon>Pseudomonadota</taxon>
        <taxon>Alphaproteobacteria</taxon>
        <taxon>Hyphomicrobiales</taxon>
        <taxon>Nitrobacteraceae</taxon>
        <taxon>Bradyrhizobium</taxon>
    </lineage>
</organism>
<protein>
    <submittedName>
        <fullName evidence="3">Type II toxin-antitoxin system RelE/ParE family toxin</fullName>
    </submittedName>
</protein>
<dbReference type="AlphaFoldDB" id="A0A2M8R2B6"/>
<dbReference type="InterPro" id="IPR051803">
    <property type="entry name" value="TA_system_RelE-like_toxin"/>
</dbReference>
<evidence type="ECO:0000256" key="1">
    <source>
        <dbReference type="ARBA" id="ARBA00006226"/>
    </source>
</evidence>